<evidence type="ECO:0000256" key="1">
    <source>
        <dbReference type="SAM" id="MobiDB-lite"/>
    </source>
</evidence>
<evidence type="ECO:0008006" key="4">
    <source>
        <dbReference type="Google" id="ProtNLM"/>
    </source>
</evidence>
<feature type="region of interest" description="Disordered" evidence="1">
    <location>
        <begin position="1"/>
        <end position="84"/>
    </location>
</feature>
<organism evidence="2 3">
    <name type="scientific">Micromonospora yangpuensis</name>
    <dbReference type="NCBI Taxonomy" id="683228"/>
    <lineage>
        <taxon>Bacteria</taxon>
        <taxon>Bacillati</taxon>
        <taxon>Actinomycetota</taxon>
        <taxon>Actinomycetes</taxon>
        <taxon>Micromonosporales</taxon>
        <taxon>Micromonosporaceae</taxon>
        <taxon>Micromonospora</taxon>
    </lineage>
</organism>
<accession>A0A1C6U9N4</accession>
<feature type="compositionally biased region" description="Low complexity" evidence="1">
    <location>
        <begin position="159"/>
        <end position="176"/>
    </location>
</feature>
<gene>
    <name evidence="2" type="ORF">GA0070617_1574</name>
</gene>
<dbReference type="STRING" id="683228.GA0070617_1574"/>
<protein>
    <recommendedName>
        <fullName evidence="4">Flavin reductase</fullName>
    </recommendedName>
</protein>
<feature type="compositionally biased region" description="Basic and acidic residues" evidence="1">
    <location>
        <begin position="194"/>
        <end position="212"/>
    </location>
</feature>
<keyword evidence="3" id="KW-1185">Reference proteome</keyword>
<evidence type="ECO:0000313" key="2">
    <source>
        <dbReference type="EMBL" id="SCL50726.1"/>
    </source>
</evidence>
<dbReference type="AlphaFoldDB" id="A0A1C6U9N4"/>
<proteinExistence type="predicted"/>
<feature type="region of interest" description="Disordered" evidence="1">
    <location>
        <begin position="112"/>
        <end position="212"/>
    </location>
</feature>
<feature type="compositionally biased region" description="Basic and acidic residues" evidence="1">
    <location>
        <begin position="122"/>
        <end position="139"/>
    </location>
</feature>
<reference evidence="2 3" key="1">
    <citation type="submission" date="2016-06" db="EMBL/GenBank/DDBJ databases">
        <authorList>
            <person name="Kjaerup R.B."/>
            <person name="Dalgaard T.S."/>
            <person name="Juul-Madsen H.R."/>
        </authorList>
    </citation>
    <scope>NUCLEOTIDE SEQUENCE [LARGE SCALE GENOMIC DNA]</scope>
    <source>
        <strain evidence="2 3">DSM 45577</strain>
    </source>
</reference>
<dbReference type="EMBL" id="FMIA01000002">
    <property type="protein sequence ID" value="SCL50726.1"/>
    <property type="molecule type" value="Genomic_DNA"/>
</dbReference>
<evidence type="ECO:0000313" key="3">
    <source>
        <dbReference type="Proteomes" id="UP000198937"/>
    </source>
</evidence>
<sequence>MAHHAGSVSGRCRQRSWMSGTRRRNGPGASGRHLCVDGPAAMSRQGEPDGRARRRQVGTRPDAPASARARHFLGRPGDSPLAYRRQGLRGRVAGGLLPAAGRQRWACRHVGKPTAPTQRSPAEADHDGVRLAQRDDGRSSARPPDLGSADRAGTDRSAAADVRLAGRVRAAGAGARNPMSSDGSRPPGVDQPESVEHLPLRPLERPARAETSRPHLPIRPLWLCRRCGQPWPCGAAKLALLAEYQDSPLSLFLYLAGCLHNAIDDLHQLHPSDTGSTADVFDRFLGWTRGGPPASRK</sequence>
<name>A0A1C6U9N4_9ACTN</name>
<dbReference type="Proteomes" id="UP000198937">
    <property type="component" value="Unassembled WGS sequence"/>
</dbReference>